<dbReference type="Gene3D" id="3.40.50.720">
    <property type="entry name" value="NAD(P)-binding Rossmann-like Domain"/>
    <property type="match status" value="1"/>
</dbReference>
<evidence type="ECO:0000313" key="2">
    <source>
        <dbReference type="EMBL" id="SCC16269.1"/>
    </source>
</evidence>
<dbReference type="Pfam" id="PF13460">
    <property type="entry name" value="NAD_binding_10"/>
    <property type="match status" value="1"/>
</dbReference>
<dbReference type="PANTHER" id="PTHR48079:SF6">
    <property type="entry name" value="NAD(P)-BINDING DOMAIN-CONTAINING PROTEIN-RELATED"/>
    <property type="match status" value="1"/>
</dbReference>
<dbReference type="GO" id="GO:0005737">
    <property type="term" value="C:cytoplasm"/>
    <property type="evidence" value="ECO:0007669"/>
    <property type="project" value="TreeGrafter"/>
</dbReference>
<sequence>MHVFLTGATGWVGATVAAELLAAGHQVSGLARNPGKAQALLNAGGKAVYGTLDDHQLLFDAAAKADAVIHTAFNHDFSRFADNCAQDQHAIEVLGNALLGSERPLLVTSGFARLVQGRLATEDDKPGTGPEYLRRSEQAAQMLAEKGVRTASIRLAPTVHGIGDHGFVPNLIALAKKTGVAAWPGNGENRWAAVHRLDAAKVYRLALETGVTQPVYHAVAEEGIPMRDIAIAIGNMLGVPAESRDAEHFGWFATFAATEMAASSERTRKVLGWQPGQRDLLTDLADAAYYANS</sequence>
<dbReference type="SUPFAM" id="SSF51735">
    <property type="entry name" value="NAD(P)-binding Rossmann-fold domains"/>
    <property type="match status" value="1"/>
</dbReference>
<dbReference type="InterPro" id="IPR016040">
    <property type="entry name" value="NAD(P)-bd_dom"/>
</dbReference>
<protein>
    <submittedName>
        <fullName evidence="2">Nucleoside-diphosphate-sugar epimerase</fullName>
    </submittedName>
</protein>
<dbReference type="RefSeq" id="WP_088237944.1">
    <property type="nucleotide sequence ID" value="NZ_FMAY01000007.1"/>
</dbReference>
<accession>A0A1C4CAX1</accession>
<dbReference type="InterPro" id="IPR051783">
    <property type="entry name" value="NAD(P)-dependent_oxidoreduct"/>
</dbReference>
<dbReference type="GO" id="GO:0004029">
    <property type="term" value="F:aldehyde dehydrogenase (NAD+) activity"/>
    <property type="evidence" value="ECO:0007669"/>
    <property type="project" value="TreeGrafter"/>
</dbReference>
<dbReference type="CDD" id="cd05262">
    <property type="entry name" value="SDR_a7"/>
    <property type="match status" value="1"/>
</dbReference>
<keyword evidence="3" id="KW-1185">Reference proteome</keyword>
<gene>
    <name evidence="2" type="ORF">GA0061071_10774</name>
</gene>
<feature type="domain" description="NAD(P)-binding" evidence="1">
    <location>
        <begin position="7"/>
        <end position="148"/>
    </location>
</feature>
<proteinExistence type="predicted"/>
<reference evidence="3" key="1">
    <citation type="submission" date="2016-08" db="EMBL/GenBank/DDBJ databases">
        <authorList>
            <person name="Varghese N."/>
            <person name="Submissions Spin"/>
        </authorList>
    </citation>
    <scope>NUCLEOTIDE SEQUENCE [LARGE SCALE GENOMIC DNA]</scope>
    <source>
        <strain evidence="3">REICA_082</strain>
    </source>
</reference>
<dbReference type="Proteomes" id="UP000198975">
    <property type="component" value="Unassembled WGS sequence"/>
</dbReference>
<evidence type="ECO:0000259" key="1">
    <source>
        <dbReference type="Pfam" id="PF13460"/>
    </source>
</evidence>
<evidence type="ECO:0000313" key="3">
    <source>
        <dbReference type="Proteomes" id="UP000198975"/>
    </source>
</evidence>
<organism evidence="2 3">
    <name type="scientific">Kosakonia oryzendophytica</name>
    <dbReference type="NCBI Taxonomy" id="1005665"/>
    <lineage>
        <taxon>Bacteria</taxon>
        <taxon>Pseudomonadati</taxon>
        <taxon>Pseudomonadota</taxon>
        <taxon>Gammaproteobacteria</taxon>
        <taxon>Enterobacterales</taxon>
        <taxon>Enterobacteriaceae</taxon>
        <taxon>Kosakonia</taxon>
    </lineage>
</organism>
<dbReference type="PANTHER" id="PTHR48079">
    <property type="entry name" value="PROTEIN YEEZ"/>
    <property type="match status" value="1"/>
</dbReference>
<dbReference type="EMBL" id="FMAY01000007">
    <property type="protein sequence ID" value="SCC16269.1"/>
    <property type="molecule type" value="Genomic_DNA"/>
</dbReference>
<dbReference type="InterPro" id="IPR036291">
    <property type="entry name" value="NAD(P)-bd_dom_sf"/>
</dbReference>
<dbReference type="OrthoDB" id="9787292at2"/>
<dbReference type="AlphaFoldDB" id="A0A1C4CAX1"/>
<name>A0A1C4CAX1_9ENTR</name>